<dbReference type="SUPFAM" id="SSF53335">
    <property type="entry name" value="S-adenosyl-L-methionine-dependent methyltransferases"/>
    <property type="match status" value="1"/>
</dbReference>
<keyword evidence="2" id="KW-0808">Transferase</keyword>
<dbReference type="Gene3D" id="3.40.50.150">
    <property type="entry name" value="Vaccinia Virus protein VP39"/>
    <property type="match status" value="1"/>
</dbReference>
<dbReference type="PANTHER" id="PTHR14911:SF13">
    <property type="entry name" value="TRNA (GUANINE(6)-N2)-METHYLTRANSFERASE THUMP3"/>
    <property type="match status" value="1"/>
</dbReference>
<feature type="domain" description="Ribosomal RNA large subunit methyltransferase K/L-like methyltransferase" evidence="1">
    <location>
        <begin position="161"/>
        <end position="265"/>
    </location>
</feature>
<dbReference type="PANTHER" id="PTHR14911">
    <property type="entry name" value="THUMP DOMAIN-CONTAINING"/>
    <property type="match status" value="1"/>
</dbReference>
<keyword evidence="2" id="KW-0489">Methyltransferase</keyword>
<sequence length="329" mass="36143">MIDFVQNIPINETCFYAVSCHEDEQDLCGLEMRSLFNCDPQQGCVISDKNIDPSRSPFIRGKLAIQLIADDAAGIAAQVGEAVALEGRTFKVSFVGSDVPVDFDRQRAIEKEIGWQIVGQAEMRQPDRLFGVAIVDGRYLFGEFEKSEALWLKHNEKPQPYSTALSTRVARAVVNIAAPVITAELRVIDPCCGIGTVLIEALSMGIDIVGYDLNPLALRGARVNLAHFGMPDVVRKADMTQLQLQEPSASGAQPYDAAIIDLPYNLCSVLPSEERLAMLQSARRLAARVVIVTTETIDEDIAAARLAITDRCVVRKGKFERQVIVCRHA</sequence>
<proteinExistence type="predicted"/>
<organism evidence="2 3">
    <name type="scientific">Paenibacillus albus</name>
    <dbReference type="NCBI Taxonomy" id="2495582"/>
    <lineage>
        <taxon>Bacteria</taxon>
        <taxon>Bacillati</taxon>
        <taxon>Bacillota</taxon>
        <taxon>Bacilli</taxon>
        <taxon>Bacillales</taxon>
        <taxon>Paenibacillaceae</taxon>
        <taxon>Paenibacillus</taxon>
    </lineage>
</organism>
<dbReference type="InterPro" id="IPR000241">
    <property type="entry name" value="RlmKL-like_Mtase"/>
</dbReference>
<evidence type="ECO:0000313" key="3">
    <source>
        <dbReference type="Proteomes" id="UP000272528"/>
    </source>
</evidence>
<name>A0A3Q8X372_9BACL</name>
<accession>A0A3Q8X372</accession>
<reference evidence="3" key="1">
    <citation type="submission" date="2018-12" db="EMBL/GenBank/DDBJ databases">
        <title>Genome sequence of Peanibacillus sp.</title>
        <authorList>
            <person name="Subramani G."/>
            <person name="Srinivasan S."/>
            <person name="Kim M.K."/>
        </authorList>
    </citation>
    <scope>NUCLEOTIDE SEQUENCE [LARGE SCALE GENOMIC DNA]</scope>
    <source>
        <strain evidence="3">18JY67-1</strain>
    </source>
</reference>
<dbReference type="KEGG" id="palb:EJC50_06850"/>
<evidence type="ECO:0000313" key="2">
    <source>
        <dbReference type="EMBL" id="AZN39408.1"/>
    </source>
</evidence>
<dbReference type="AlphaFoldDB" id="A0A3Q8X372"/>
<protein>
    <submittedName>
        <fullName evidence="2">RNA methyltransferase</fullName>
    </submittedName>
</protein>
<dbReference type="Proteomes" id="UP000272528">
    <property type="component" value="Chromosome"/>
</dbReference>
<keyword evidence="3" id="KW-1185">Reference proteome</keyword>
<dbReference type="CDD" id="cd02440">
    <property type="entry name" value="AdoMet_MTases"/>
    <property type="match status" value="1"/>
</dbReference>
<dbReference type="OrthoDB" id="9791556at2"/>
<gene>
    <name evidence="2" type="ORF">EJC50_06850</name>
</gene>
<dbReference type="GO" id="GO:0016423">
    <property type="term" value="F:tRNA (guanine) methyltransferase activity"/>
    <property type="evidence" value="ECO:0007669"/>
    <property type="project" value="TreeGrafter"/>
</dbReference>
<evidence type="ECO:0000259" key="1">
    <source>
        <dbReference type="Pfam" id="PF01170"/>
    </source>
</evidence>
<dbReference type="EMBL" id="CP034437">
    <property type="protein sequence ID" value="AZN39408.1"/>
    <property type="molecule type" value="Genomic_DNA"/>
</dbReference>
<dbReference type="InterPro" id="IPR029063">
    <property type="entry name" value="SAM-dependent_MTases_sf"/>
</dbReference>
<dbReference type="Pfam" id="PF01170">
    <property type="entry name" value="UPF0020"/>
    <property type="match status" value="1"/>
</dbReference>
<dbReference type="GO" id="GO:0030488">
    <property type="term" value="P:tRNA methylation"/>
    <property type="evidence" value="ECO:0007669"/>
    <property type="project" value="TreeGrafter"/>
</dbReference>